<feature type="region of interest" description="Disordered" evidence="1">
    <location>
        <begin position="12"/>
        <end position="44"/>
    </location>
</feature>
<proteinExistence type="predicted"/>
<dbReference type="OrthoDB" id="408098at2759"/>
<evidence type="ECO:0000256" key="1">
    <source>
        <dbReference type="SAM" id="MobiDB-lite"/>
    </source>
</evidence>
<evidence type="ECO:0000313" key="2">
    <source>
        <dbReference type="EMBL" id="CAE7441665.1"/>
    </source>
</evidence>
<evidence type="ECO:0000313" key="3">
    <source>
        <dbReference type="Proteomes" id="UP000601435"/>
    </source>
</evidence>
<gene>
    <name evidence="2" type="ORF">SNEC2469_LOCUS12139</name>
</gene>
<dbReference type="EMBL" id="CAJNJA010019233">
    <property type="protein sequence ID" value="CAE7441665.1"/>
    <property type="molecule type" value="Genomic_DNA"/>
</dbReference>
<reference evidence="2" key="1">
    <citation type="submission" date="2021-02" db="EMBL/GenBank/DDBJ databases">
        <authorList>
            <person name="Dougan E. K."/>
            <person name="Rhodes N."/>
            <person name="Thang M."/>
            <person name="Chan C."/>
        </authorList>
    </citation>
    <scope>NUCLEOTIDE SEQUENCE</scope>
</reference>
<dbReference type="Proteomes" id="UP000601435">
    <property type="component" value="Unassembled WGS sequence"/>
</dbReference>
<dbReference type="AlphaFoldDB" id="A0A812RH60"/>
<protein>
    <submittedName>
        <fullName evidence="2">Uncharacterized protein</fullName>
    </submittedName>
</protein>
<keyword evidence="3" id="KW-1185">Reference proteome</keyword>
<feature type="compositionally biased region" description="Basic residues" evidence="1">
    <location>
        <begin position="27"/>
        <end position="37"/>
    </location>
</feature>
<organism evidence="2 3">
    <name type="scientific">Symbiodinium necroappetens</name>
    <dbReference type="NCBI Taxonomy" id="1628268"/>
    <lineage>
        <taxon>Eukaryota</taxon>
        <taxon>Sar</taxon>
        <taxon>Alveolata</taxon>
        <taxon>Dinophyceae</taxon>
        <taxon>Suessiales</taxon>
        <taxon>Symbiodiniaceae</taxon>
        <taxon>Symbiodinium</taxon>
    </lineage>
</organism>
<accession>A0A812RH60</accession>
<comment type="caution">
    <text evidence="2">The sequence shown here is derived from an EMBL/GenBank/DDBJ whole genome shotgun (WGS) entry which is preliminary data.</text>
</comment>
<name>A0A812RH60_9DINO</name>
<sequence>MFQCRMCSENPFNAMFAGSGKPDKEKEKKKKEKRKSTSRRDAAAFQARSEEEVVAAVKTWSEYAHPRANDFFSSPEQLEDVLRQLAKGIDKNDDPILGSEERCVYWYGDVTKEDLQAAIRMVKPGESAESVTYVNRVLAFIFATDESFDKLMKLPKEPFKMSCGDQLCVHLAHISLATSTCSTLRQPHGVFVRDCDLLAQGNCPCLQLRELVVNLRWEVWLTMQDACLHQVRNAATLRPSSCRITRLTLVTAPLELHGQLYRGYKPSGYGYKYSCLISLDITTHEPPSMNRVENSNLHGQRGSLSRIA</sequence>